<dbReference type="KEGG" id="chw:A2J15_003795"/>
<proteinExistence type="predicted"/>
<dbReference type="GeneID" id="44004635"/>
<evidence type="ECO:0000313" key="3">
    <source>
        <dbReference type="Proteomes" id="UP000093205"/>
    </source>
</evidence>
<evidence type="ECO:0000313" key="1">
    <source>
        <dbReference type="EMBL" id="AXP08829.1"/>
    </source>
</evidence>
<dbReference type="EMBL" id="CP031611">
    <property type="protein sequence ID" value="AXP08829.1"/>
    <property type="molecule type" value="Genomic_DNA"/>
</dbReference>
<accession>A0A6A7JTF1</accession>
<sequence>MLSSIKIIFENDAVDDPDKFAQDINLDNAAVAVKSGGLSKIRVEKQSNEIIQISQKQAEKKTPLE</sequence>
<dbReference type="Proteomes" id="UP000093205">
    <property type="component" value="Chromosome"/>
</dbReference>
<reference evidence="1 3" key="1">
    <citation type="submission" date="2018-08" db="EMBL/GenBank/DDBJ databases">
        <title>Survival mechanisms of Campylobacter hepaticus identified by genomic analysis and comparative transcriptomic analysis of in vivo and in vitro derived bacteria.</title>
        <authorList>
            <person name="Van T.T.H."/>
            <person name="Moore R.J."/>
        </authorList>
    </citation>
    <scope>NUCLEOTIDE SEQUENCE [LARGE SCALE GENOMIC DNA]</scope>
    <source>
        <strain evidence="1 3">HV10</strain>
    </source>
</reference>
<dbReference type="AlphaFoldDB" id="A0A6A7JTF1"/>
<dbReference type="EMBL" id="WHMJ01000014">
    <property type="protein sequence ID" value="MPV91657.1"/>
    <property type="molecule type" value="Genomic_DNA"/>
</dbReference>
<gene>
    <name evidence="1" type="ORF">A2J15_003795</name>
    <name evidence="2" type="ORF">GC022_05720</name>
</gene>
<protein>
    <submittedName>
        <fullName evidence="2">Uncharacterized protein</fullName>
    </submittedName>
</protein>
<dbReference type="RefSeq" id="WP_066776456.1">
    <property type="nucleotide sequence ID" value="NZ_CBCSFE010000003.1"/>
</dbReference>
<keyword evidence="3" id="KW-1185">Reference proteome</keyword>
<name>A0A6A7JTF1_9BACT</name>
<evidence type="ECO:0000313" key="2">
    <source>
        <dbReference type="EMBL" id="MPV91657.1"/>
    </source>
</evidence>
<organism evidence="2">
    <name type="scientific">Campylobacter hepaticus</name>
    <dbReference type="NCBI Taxonomy" id="1813019"/>
    <lineage>
        <taxon>Bacteria</taxon>
        <taxon>Pseudomonadati</taxon>
        <taxon>Campylobacterota</taxon>
        <taxon>Epsilonproteobacteria</taxon>
        <taxon>Campylobacterales</taxon>
        <taxon>Campylobacteraceae</taxon>
        <taxon>Campylobacter</taxon>
    </lineage>
</organism>
<reference evidence="2" key="2">
    <citation type="journal article" date="2019" name="Front. Microbiol.">
        <title>Campylobacter hepaticus, the cause of Spotty Liver Disease in chickens: Transmission and routes of infection.</title>
        <authorList>
            <person name="Van T.H."/>
            <person name="Moore R.J."/>
            <person name="Phung C."/>
        </authorList>
    </citation>
    <scope>NUCLEOTIDE SEQUENCE</scope>
    <source>
        <strain evidence="2">QLD_2/QLD</strain>
    </source>
</reference>